<dbReference type="NCBIfam" id="NF045515">
    <property type="entry name" value="Glp_gephyrin"/>
    <property type="match status" value="1"/>
</dbReference>
<organism evidence="8 9">
    <name type="scientific">Pseudoluteimonas lycopersici</name>
    <dbReference type="NCBI Taxonomy" id="1324796"/>
    <lineage>
        <taxon>Bacteria</taxon>
        <taxon>Pseudomonadati</taxon>
        <taxon>Pseudomonadota</taxon>
        <taxon>Gammaproteobacteria</taxon>
        <taxon>Lysobacterales</taxon>
        <taxon>Lysobacteraceae</taxon>
        <taxon>Pseudoluteimonas</taxon>
    </lineage>
</organism>
<keyword evidence="4 6" id="KW-0501">Molybdenum cofactor biosynthesis</keyword>
<dbReference type="Pfam" id="PF03453">
    <property type="entry name" value="MoeA_N"/>
    <property type="match status" value="1"/>
</dbReference>
<dbReference type="OrthoDB" id="9804758at2"/>
<dbReference type="EMBL" id="CP041742">
    <property type="protein sequence ID" value="QDQ73769.1"/>
    <property type="molecule type" value="Genomic_DNA"/>
</dbReference>
<gene>
    <name evidence="8" type="ORF">FNZ56_07725</name>
</gene>
<accession>A0A516V5G5</accession>
<dbReference type="InterPro" id="IPR008284">
    <property type="entry name" value="MoCF_biosynth_CS"/>
</dbReference>
<dbReference type="GO" id="GO:0061599">
    <property type="term" value="F:molybdopterin molybdotransferase activity"/>
    <property type="evidence" value="ECO:0007669"/>
    <property type="project" value="UniProtKB-UniRule"/>
</dbReference>
<dbReference type="InterPro" id="IPR001453">
    <property type="entry name" value="MoaB/Mog_dom"/>
</dbReference>
<keyword evidence="6" id="KW-0460">Magnesium</keyword>
<comment type="function">
    <text evidence="1 6">Catalyzes the insertion of molybdate into adenylated molybdopterin with the concomitant release of AMP.</text>
</comment>
<dbReference type="InterPro" id="IPR038987">
    <property type="entry name" value="MoeA-like"/>
</dbReference>
<dbReference type="Gene3D" id="3.40.980.10">
    <property type="entry name" value="MoaB/Mog-like domain"/>
    <property type="match status" value="1"/>
</dbReference>
<keyword evidence="6 8" id="KW-0808">Transferase</keyword>
<evidence type="ECO:0000256" key="4">
    <source>
        <dbReference type="ARBA" id="ARBA00023150"/>
    </source>
</evidence>
<feature type="domain" description="MoaB/Mog" evidence="7">
    <location>
        <begin position="181"/>
        <end position="322"/>
    </location>
</feature>
<evidence type="ECO:0000313" key="9">
    <source>
        <dbReference type="Proteomes" id="UP000315891"/>
    </source>
</evidence>
<dbReference type="Gene3D" id="3.90.105.10">
    <property type="entry name" value="Molybdopterin biosynthesis moea protein, domain 2"/>
    <property type="match status" value="1"/>
</dbReference>
<sequence>MIGVEEAIARIRAASSALSAERVALADARGRVLAEDVVAPMSLPPFDNSAMDGFALRANGNAIAAGSEFAVEGEQAAGDVARAARGEACEIMTGARMPDGFDSVVPVEDVEVLERDDAQRPSRIRIKSDAAFGQHVRRGGEDMLAGAVALAAGVVLDPFACMLLDALGVREVAVRRKPRVAVFATGRELVADPWRELASGEIRDSNGPYLEAKLREAGAEVVRRATLPDDVETFVAAVRDALALGVDAVISTGAVSMGRYDFVPEALAMLGAETVFHKLRMRPGKPQLFAILPQGALFFGLPGNPISTAVGQRLLVEAALRRMLGMPDETRWRLPLAEDARKKPGNASIQKAALRLHADGGVRVQPLRGQESFRIAPLREANVWMLLPEDGERVSAGTLVDVLPPSHMQAALLGSGT</sequence>
<dbReference type="GO" id="GO:0005829">
    <property type="term" value="C:cytosol"/>
    <property type="evidence" value="ECO:0007669"/>
    <property type="project" value="TreeGrafter"/>
</dbReference>
<dbReference type="PANTHER" id="PTHR10192:SF5">
    <property type="entry name" value="GEPHYRIN"/>
    <property type="match status" value="1"/>
</dbReference>
<dbReference type="PANTHER" id="PTHR10192">
    <property type="entry name" value="MOLYBDOPTERIN BIOSYNTHESIS PROTEIN"/>
    <property type="match status" value="1"/>
</dbReference>
<dbReference type="UniPathway" id="UPA00344"/>
<dbReference type="CDD" id="cd00887">
    <property type="entry name" value="MoeA"/>
    <property type="match status" value="1"/>
</dbReference>
<evidence type="ECO:0000313" key="8">
    <source>
        <dbReference type="EMBL" id="QDQ73769.1"/>
    </source>
</evidence>
<dbReference type="PROSITE" id="PS01079">
    <property type="entry name" value="MOCF_BIOSYNTHESIS_2"/>
    <property type="match status" value="1"/>
</dbReference>
<dbReference type="RefSeq" id="WP_143879281.1">
    <property type="nucleotide sequence ID" value="NZ_BAABLZ010000001.1"/>
</dbReference>
<dbReference type="InterPro" id="IPR005110">
    <property type="entry name" value="MoeA_linker/N"/>
</dbReference>
<reference evidence="8 9" key="1">
    <citation type="submission" date="2019-07" db="EMBL/GenBank/DDBJ databases">
        <title>Lysobacter weifangensis sp. nov., isolated from bensulfuron-methyl contaminated farmland soil.</title>
        <authorList>
            <person name="Zhao H."/>
        </authorList>
    </citation>
    <scope>NUCLEOTIDE SEQUENCE [LARGE SCALE GENOMIC DNA]</scope>
    <source>
        <strain evidence="8 9">CC-Bw-6</strain>
    </source>
</reference>
<name>A0A516V5G5_9GAMM</name>
<dbReference type="Pfam" id="PF00994">
    <property type="entry name" value="MoCF_biosynth"/>
    <property type="match status" value="1"/>
</dbReference>
<dbReference type="Gene3D" id="2.40.340.10">
    <property type="entry name" value="MoeA, C-terminal, domain IV"/>
    <property type="match status" value="1"/>
</dbReference>
<evidence type="ECO:0000256" key="2">
    <source>
        <dbReference type="ARBA" id="ARBA00005046"/>
    </source>
</evidence>
<comment type="similarity">
    <text evidence="3 6">Belongs to the MoeA family.</text>
</comment>
<dbReference type="GO" id="GO:0046872">
    <property type="term" value="F:metal ion binding"/>
    <property type="evidence" value="ECO:0007669"/>
    <property type="project" value="UniProtKB-UniRule"/>
</dbReference>
<dbReference type="SUPFAM" id="SSF63882">
    <property type="entry name" value="MoeA N-terminal region -like"/>
    <property type="match status" value="1"/>
</dbReference>
<dbReference type="InterPro" id="IPR036135">
    <property type="entry name" value="MoeA_linker/N_sf"/>
</dbReference>
<proteinExistence type="inferred from homology"/>
<evidence type="ECO:0000256" key="1">
    <source>
        <dbReference type="ARBA" id="ARBA00002901"/>
    </source>
</evidence>
<evidence type="ECO:0000256" key="3">
    <source>
        <dbReference type="ARBA" id="ARBA00010763"/>
    </source>
</evidence>
<dbReference type="SMART" id="SM00852">
    <property type="entry name" value="MoCF_biosynth"/>
    <property type="match status" value="1"/>
</dbReference>
<dbReference type="InterPro" id="IPR036688">
    <property type="entry name" value="MoeA_C_domain_IV_sf"/>
</dbReference>
<keyword evidence="6" id="KW-0500">Molybdenum</keyword>
<dbReference type="SUPFAM" id="SSF63867">
    <property type="entry name" value="MoeA C-terminal domain-like"/>
    <property type="match status" value="1"/>
</dbReference>
<keyword evidence="6" id="KW-0479">Metal-binding</keyword>
<dbReference type="EC" id="2.10.1.1" evidence="6"/>
<evidence type="ECO:0000259" key="7">
    <source>
        <dbReference type="SMART" id="SM00852"/>
    </source>
</evidence>
<dbReference type="Pfam" id="PF03454">
    <property type="entry name" value="MoeA_C"/>
    <property type="match status" value="1"/>
</dbReference>
<dbReference type="Gene3D" id="2.170.190.11">
    <property type="entry name" value="Molybdopterin biosynthesis moea protein, domain 3"/>
    <property type="match status" value="1"/>
</dbReference>
<dbReference type="GO" id="GO:0006777">
    <property type="term" value="P:Mo-molybdopterin cofactor biosynthetic process"/>
    <property type="evidence" value="ECO:0007669"/>
    <property type="project" value="UniProtKB-UniRule"/>
</dbReference>
<comment type="cofactor">
    <cofactor evidence="6">
        <name>Mg(2+)</name>
        <dbReference type="ChEBI" id="CHEBI:18420"/>
    </cofactor>
</comment>
<dbReference type="NCBIfam" id="TIGR00177">
    <property type="entry name" value="molyb_syn"/>
    <property type="match status" value="1"/>
</dbReference>
<dbReference type="InterPro" id="IPR036425">
    <property type="entry name" value="MoaB/Mog-like_dom_sf"/>
</dbReference>
<dbReference type="InterPro" id="IPR005111">
    <property type="entry name" value="MoeA_C_domain_IV"/>
</dbReference>
<evidence type="ECO:0000256" key="6">
    <source>
        <dbReference type="RuleBase" id="RU365090"/>
    </source>
</evidence>
<comment type="pathway">
    <text evidence="2 6">Cofactor biosynthesis; molybdopterin biosynthesis.</text>
</comment>
<protein>
    <recommendedName>
        <fullName evidence="6">Molybdopterin molybdenumtransferase</fullName>
        <ecNumber evidence="6">2.10.1.1</ecNumber>
    </recommendedName>
</protein>
<comment type="catalytic activity">
    <reaction evidence="5">
        <text>adenylyl-molybdopterin + molybdate = Mo-molybdopterin + AMP + H(+)</text>
        <dbReference type="Rhea" id="RHEA:35047"/>
        <dbReference type="ChEBI" id="CHEBI:15378"/>
        <dbReference type="ChEBI" id="CHEBI:36264"/>
        <dbReference type="ChEBI" id="CHEBI:62727"/>
        <dbReference type="ChEBI" id="CHEBI:71302"/>
        <dbReference type="ChEBI" id="CHEBI:456215"/>
        <dbReference type="EC" id="2.10.1.1"/>
    </reaction>
</comment>
<dbReference type="Proteomes" id="UP000315891">
    <property type="component" value="Chromosome"/>
</dbReference>
<dbReference type="AlphaFoldDB" id="A0A516V5G5"/>
<evidence type="ECO:0000256" key="5">
    <source>
        <dbReference type="ARBA" id="ARBA00047317"/>
    </source>
</evidence>
<keyword evidence="9" id="KW-1185">Reference proteome</keyword>
<dbReference type="SUPFAM" id="SSF53218">
    <property type="entry name" value="Molybdenum cofactor biosynthesis proteins"/>
    <property type="match status" value="1"/>
</dbReference>